<evidence type="ECO:0000313" key="6">
    <source>
        <dbReference type="Proteomes" id="UP001589748"/>
    </source>
</evidence>
<dbReference type="InterPro" id="IPR017853">
    <property type="entry name" value="GH"/>
</dbReference>
<reference evidence="5 6" key="1">
    <citation type="submission" date="2024-09" db="EMBL/GenBank/DDBJ databases">
        <authorList>
            <person name="Sun Q."/>
            <person name="Mori K."/>
        </authorList>
    </citation>
    <scope>NUCLEOTIDE SEQUENCE [LARGE SCALE GENOMIC DNA]</scope>
    <source>
        <strain evidence="5 6">TISTR 1856</strain>
    </source>
</reference>
<feature type="region of interest" description="Disordered" evidence="3">
    <location>
        <begin position="1"/>
        <end position="30"/>
    </location>
</feature>
<name>A0ABV5LP86_9ACTN</name>
<dbReference type="GO" id="GO:0016787">
    <property type="term" value="F:hydrolase activity"/>
    <property type="evidence" value="ECO:0007669"/>
    <property type="project" value="UniProtKB-KW"/>
</dbReference>
<evidence type="ECO:0000256" key="1">
    <source>
        <dbReference type="ARBA" id="ARBA00022801"/>
    </source>
</evidence>
<dbReference type="Proteomes" id="UP001589748">
    <property type="component" value="Unassembled WGS sequence"/>
</dbReference>
<evidence type="ECO:0000259" key="4">
    <source>
        <dbReference type="SMART" id="SM00642"/>
    </source>
</evidence>
<dbReference type="InterPro" id="IPR004185">
    <property type="entry name" value="Glyco_hydro_13_lg-like_dom"/>
</dbReference>
<sequence length="648" mass="69842">MSSPDVLWRDPHHDGSSWCTEPSNPDPGATVRLRVLVPRGPDGEPGATEVSARVVRDGEPVLLAATPEPGPEGPAGVWWAVDVVVHNPVTPYRFLLTGPPGSAAGGYAWLNGTGVHRREVTDEADFRLVAHPAVPDWVADAVVYQVFPDRFGRSGAADARPVPEWAEPADWDDPVVHEGPSTPLQFFGGDLPGVTEHLDHLVGLGATVLYLTPFFPSRSNHRYDATTFDVVDPALGGDEALVELLDAAHARGLRVVGDLTTNHTGDQHEWFRTAVADPASPEHGFYYFEDEDEGGGAGPGYACWLGVTSLPKLDHASVELRRRFYDGPDSVVARWLRLGLDGWRIDVANMTGRHRDVDLNHEVARTLVRTARETRPDAWVLAEHGHDATRDLQVGDGWHGTMDYAGFTRPVWTWLSAGESLGRTFFGQPARNPSVPGQEVVAALREVHAAMPWRAQAASTLHLDSHDIARFRTAVGGGGSGGISPAGRDRHLVGLAAQFSLPGVPSVFAGDEIGLTGRDGEHARTPFPWDRPHCWDEETLTAYRAWIALRAAHPALRRGGLRWISSGPDWFTFVRGHREEAVLVHVARGSHEPLALPLSVLGATGADDVVAVSPAPGQVSGSVPHDAPDSFVLRAGGPGSGVWRLPVS</sequence>
<dbReference type="EMBL" id="JBHMDM010000001">
    <property type="protein sequence ID" value="MFB9375902.1"/>
    <property type="molecule type" value="Genomic_DNA"/>
</dbReference>
<evidence type="ECO:0000313" key="5">
    <source>
        <dbReference type="EMBL" id="MFB9375902.1"/>
    </source>
</evidence>
<keyword evidence="1 5" id="KW-0378">Hydrolase</keyword>
<dbReference type="PANTHER" id="PTHR10357:SF210">
    <property type="entry name" value="MALTODEXTRIN GLUCOSIDASE"/>
    <property type="match status" value="1"/>
</dbReference>
<proteinExistence type="predicted"/>
<keyword evidence="2" id="KW-0326">Glycosidase</keyword>
<feature type="domain" description="Glycosyl hydrolase family 13 catalytic" evidence="4">
    <location>
        <begin position="145"/>
        <end position="550"/>
    </location>
</feature>
<dbReference type="CDD" id="cd11338">
    <property type="entry name" value="AmyAc_CMD"/>
    <property type="match status" value="1"/>
</dbReference>
<accession>A0ABV5LP86</accession>
<dbReference type="SUPFAM" id="SSF51445">
    <property type="entry name" value="(Trans)glycosidases"/>
    <property type="match status" value="1"/>
</dbReference>
<dbReference type="SMART" id="SM00642">
    <property type="entry name" value="Aamy"/>
    <property type="match status" value="1"/>
</dbReference>
<dbReference type="Gene3D" id="3.20.20.80">
    <property type="entry name" value="Glycosidases"/>
    <property type="match status" value="1"/>
</dbReference>
<comment type="caution">
    <text evidence="5">The sequence shown here is derived from an EMBL/GenBank/DDBJ whole genome shotgun (WGS) entry which is preliminary data.</text>
</comment>
<gene>
    <name evidence="5" type="ORF">ACFFVI_02865</name>
</gene>
<dbReference type="RefSeq" id="WP_380139726.1">
    <property type="nucleotide sequence ID" value="NZ_JBHLUI010000012.1"/>
</dbReference>
<protein>
    <submittedName>
        <fullName evidence="5">Glycoside hydrolase family 13 protein</fullName>
    </submittedName>
</protein>
<dbReference type="InterPro" id="IPR006047">
    <property type="entry name" value="GH13_cat_dom"/>
</dbReference>
<dbReference type="PANTHER" id="PTHR10357">
    <property type="entry name" value="ALPHA-AMYLASE FAMILY MEMBER"/>
    <property type="match status" value="1"/>
</dbReference>
<keyword evidence="6" id="KW-1185">Reference proteome</keyword>
<organism evidence="5 6">
    <name type="scientific">Kineococcus gynurae</name>
    <dbReference type="NCBI Taxonomy" id="452979"/>
    <lineage>
        <taxon>Bacteria</taxon>
        <taxon>Bacillati</taxon>
        <taxon>Actinomycetota</taxon>
        <taxon>Actinomycetes</taxon>
        <taxon>Kineosporiales</taxon>
        <taxon>Kineosporiaceae</taxon>
        <taxon>Kineococcus</taxon>
    </lineage>
</organism>
<evidence type="ECO:0000256" key="2">
    <source>
        <dbReference type="ARBA" id="ARBA00023295"/>
    </source>
</evidence>
<dbReference type="CDD" id="cd02857">
    <property type="entry name" value="E_set_CDase_PDE_N"/>
    <property type="match status" value="1"/>
</dbReference>
<dbReference type="Pfam" id="PF00128">
    <property type="entry name" value="Alpha-amylase"/>
    <property type="match status" value="1"/>
</dbReference>
<evidence type="ECO:0000256" key="3">
    <source>
        <dbReference type="SAM" id="MobiDB-lite"/>
    </source>
</evidence>